<name>A0A9X1R3I0_9FLAO</name>
<dbReference type="PROSITE" id="PS51733">
    <property type="entry name" value="BPL_LPL_CATALYTIC"/>
    <property type="match status" value="1"/>
</dbReference>
<dbReference type="CDD" id="cd16442">
    <property type="entry name" value="BPL"/>
    <property type="match status" value="1"/>
</dbReference>
<evidence type="ECO:0000256" key="1">
    <source>
        <dbReference type="ARBA" id="ARBA00022598"/>
    </source>
</evidence>
<organism evidence="3 4">
    <name type="scientific">Aequorivita xiaoshiensis</name>
    <dbReference type="NCBI Taxonomy" id="2874476"/>
    <lineage>
        <taxon>Bacteria</taxon>
        <taxon>Pseudomonadati</taxon>
        <taxon>Bacteroidota</taxon>
        <taxon>Flavobacteriia</taxon>
        <taxon>Flavobacteriales</taxon>
        <taxon>Flavobacteriaceae</taxon>
        <taxon>Aequorivita</taxon>
    </lineage>
</organism>
<evidence type="ECO:0000313" key="4">
    <source>
        <dbReference type="Proteomes" id="UP001139462"/>
    </source>
</evidence>
<sequence length="243" mass="27321">MKIIKLNATHSTNSYMKELLRENLLSDFTVVLAEQQTSGRGQMGASWFSKPGQSLTFSVFKDFKGLAAEYHFVISMAVSTAIYDALKDLNIPNLSVKWPNDIMSAKKKIGGILIENVLKGSNVQHSVIGIGLNVNIISFVDLPQASSMKLESEREFILDEVLHKVLNSLTKSLENLSVADFAEKKKLFEDRLFRKNAISVFEDQKGFRFNGIIKGVSNLGELIVETENEKIKKYQLKEVKLIF</sequence>
<comment type="caution">
    <text evidence="3">The sequence shown here is derived from an EMBL/GenBank/DDBJ whole genome shotgun (WGS) entry which is preliminary data.</text>
</comment>
<accession>A0A9X1R3I0</accession>
<feature type="domain" description="BPL/LPL catalytic" evidence="2">
    <location>
        <begin position="1"/>
        <end position="177"/>
    </location>
</feature>
<dbReference type="EMBL" id="JAIRBB010000004">
    <property type="protein sequence ID" value="MCG2430883.1"/>
    <property type="molecule type" value="Genomic_DNA"/>
</dbReference>
<evidence type="ECO:0000313" key="3">
    <source>
        <dbReference type="EMBL" id="MCG2430883.1"/>
    </source>
</evidence>
<dbReference type="GO" id="GO:0004077">
    <property type="term" value="F:biotin--[biotin carboxyl-carrier protein] ligase activity"/>
    <property type="evidence" value="ECO:0007669"/>
    <property type="project" value="UniProtKB-EC"/>
</dbReference>
<dbReference type="InterPro" id="IPR004408">
    <property type="entry name" value="Biotin_CoA_COase_ligase"/>
</dbReference>
<protein>
    <submittedName>
        <fullName evidence="3">Biotin--[acetyl-CoA-carboxylase] ligase</fullName>
        <ecNumber evidence="3">6.3.4.15</ecNumber>
    </submittedName>
</protein>
<proteinExistence type="predicted"/>
<evidence type="ECO:0000259" key="2">
    <source>
        <dbReference type="PROSITE" id="PS51733"/>
    </source>
</evidence>
<dbReference type="GO" id="GO:0005737">
    <property type="term" value="C:cytoplasm"/>
    <property type="evidence" value="ECO:0007669"/>
    <property type="project" value="TreeGrafter"/>
</dbReference>
<dbReference type="SUPFAM" id="SSF55681">
    <property type="entry name" value="Class II aaRS and biotin synthetases"/>
    <property type="match status" value="1"/>
</dbReference>
<dbReference type="Gene3D" id="3.30.930.10">
    <property type="entry name" value="Bira Bifunctional Protein, Domain 2"/>
    <property type="match status" value="1"/>
</dbReference>
<dbReference type="RefSeq" id="WP_237608045.1">
    <property type="nucleotide sequence ID" value="NZ_JAIRBB010000004.1"/>
</dbReference>
<dbReference type="Proteomes" id="UP001139462">
    <property type="component" value="Unassembled WGS sequence"/>
</dbReference>
<dbReference type="Pfam" id="PF03099">
    <property type="entry name" value="BPL_LplA_LipB"/>
    <property type="match status" value="1"/>
</dbReference>
<dbReference type="InterPro" id="IPR004143">
    <property type="entry name" value="BPL_LPL_catalytic"/>
</dbReference>
<dbReference type="NCBIfam" id="TIGR00121">
    <property type="entry name" value="birA_ligase"/>
    <property type="match status" value="1"/>
</dbReference>
<keyword evidence="4" id="KW-1185">Reference proteome</keyword>
<dbReference type="AlphaFoldDB" id="A0A9X1R3I0"/>
<gene>
    <name evidence="3" type="ORF">K8344_07105</name>
</gene>
<keyword evidence="1 3" id="KW-0436">Ligase</keyword>
<dbReference type="PANTHER" id="PTHR12835:SF5">
    <property type="entry name" value="BIOTIN--PROTEIN LIGASE"/>
    <property type="match status" value="1"/>
</dbReference>
<dbReference type="EC" id="6.3.4.15" evidence="3"/>
<reference evidence="3" key="1">
    <citation type="submission" date="2021-09" db="EMBL/GenBank/DDBJ databases">
        <title>Genome of Aequorivita sp. strain F64183.</title>
        <authorList>
            <person name="Wang Y."/>
        </authorList>
    </citation>
    <scope>NUCLEOTIDE SEQUENCE</scope>
    <source>
        <strain evidence="3">F64183</strain>
    </source>
</reference>
<dbReference type="InterPro" id="IPR045864">
    <property type="entry name" value="aa-tRNA-synth_II/BPL/LPL"/>
</dbReference>
<dbReference type="PANTHER" id="PTHR12835">
    <property type="entry name" value="BIOTIN PROTEIN LIGASE"/>
    <property type="match status" value="1"/>
</dbReference>